<dbReference type="AlphaFoldDB" id="A0AAN6WLH6"/>
<proteinExistence type="inferred from homology"/>
<keyword evidence="3" id="KW-1185">Reference proteome</keyword>
<dbReference type="InterPro" id="IPR003673">
    <property type="entry name" value="CoA-Trfase_fam_III"/>
</dbReference>
<dbReference type="PANTHER" id="PTHR48229">
    <property type="entry name" value="CAIB/BAIF FAMILY ENZYME (AFU_ORTHOLOGUE AFUA_1G05360)-RELATED"/>
    <property type="match status" value="1"/>
</dbReference>
<dbReference type="Gene3D" id="3.40.50.10540">
    <property type="entry name" value="Crotonobetainyl-coa:carnitine coa-transferase, domain 1"/>
    <property type="match status" value="1"/>
</dbReference>
<dbReference type="Pfam" id="PF02515">
    <property type="entry name" value="CoA_transf_3"/>
    <property type="match status" value="1"/>
</dbReference>
<comment type="caution">
    <text evidence="2">The sequence shown here is derived from an EMBL/GenBank/DDBJ whole genome shotgun (WGS) entry which is preliminary data.</text>
</comment>
<evidence type="ECO:0000256" key="1">
    <source>
        <dbReference type="ARBA" id="ARBA00008383"/>
    </source>
</evidence>
<evidence type="ECO:0000313" key="3">
    <source>
        <dbReference type="Proteomes" id="UP001302126"/>
    </source>
</evidence>
<name>A0AAN6WLH6_9PEZI</name>
<gene>
    <name evidence="2" type="ORF">QBC35DRAFT_97076</name>
</gene>
<dbReference type="PANTHER" id="PTHR48229:SF1">
    <property type="entry name" value="ALPHA METHYLACYL-COA RACEMASE-RELATED"/>
    <property type="match status" value="1"/>
</dbReference>
<dbReference type="SUPFAM" id="SSF89796">
    <property type="entry name" value="CoA-transferase family III (CaiB/BaiF)"/>
    <property type="match status" value="2"/>
</dbReference>
<dbReference type="GO" id="GO:0003824">
    <property type="term" value="F:catalytic activity"/>
    <property type="evidence" value="ECO:0007669"/>
    <property type="project" value="InterPro"/>
</dbReference>
<sequence>MATQARPIEDVYGPGTFTDHEFTQVPVEAARILRLLASQAPDFNTSEEHLSKVRFVGEDNLMVPGPIKAVPVAAALHAMAGLLADEILSLRTEGSLQESSQRRITINTTHTALWLGTVAAAYLNHMPVLDLFRQRTLDKYVPDWQRGNRFTPLKLRGTGIYPTKTPGKWYSLHGSLDAPPMLRSTLGIDPDSLPEIDTSAKAYTHISSVTEQFSPEELEFRNISKGFCGSICFTPEEWSASSMGKSLASRPLIDVSPAPTHSLPLRPVPFYPLSPDEKDKRPLKGFKILVLARIIAAPQTACLLASFGADVIRVHAPHLPDLNLCQVTLNAGQKTTSLDLRVPKDLARFHGWLNEADVFIQGFRPGRLGQFGLSQDEILSMAAKRGRGIVYLSESCYGPEGIYATRPGWQQVADCASGAAYVMGRTHGLPDGECVLPSLPISDMSCGVVGAVGVMMGLRNRATKGGSWVVNSALVRVNTFSLSKEVGLYDMKTVEECQRRFKWREMRGQHHVLDLLGTVWDGWMGNEVVQKYLKEDGGWFESWKESAFGQGMRLSILKPVVRFSVGQEEEKDEEGARPAWTLPSVPFGFYDADLVGFD</sequence>
<comment type="similarity">
    <text evidence="1">Belongs to the CoA-transferase III family.</text>
</comment>
<dbReference type="InterPro" id="IPR023606">
    <property type="entry name" value="CoA-Trfase_III_dom_1_sf"/>
</dbReference>
<dbReference type="InterPro" id="IPR052985">
    <property type="entry name" value="CoA-trans_III_biosynth/detox"/>
</dbReference>
<reference evidence="2" key="1">
    <citation type="journal article" date="2023" name="Mol. Phylogenet. Evol.">
        <title>Genome-scale phylogeny and comparative genomics of the fungal order Sordariales.</title>
        <authorList>
            <person name="Hensen N."/>
            <person name="Bonometti L."/>
            <person name="Westerberg I."/>
            <person name="Brannstrom I.O."/>
            <person name="Guillou S."/>
            <person name="Cros-Aarteil S."/>
            <person name="Calhoun S."/>
            <person name="Haridas S."/>
            <person name="Kuo A."/>
            <person name="Mondo S."/>
            <person name="Pangilinan J."/>
            <person name="Riley R."/>
            <person name="LaButti K."/>
            <person name="Andreopoulos B."/>
            <person name="Lipzen A."/>
            <person name="Chen C."/>
            <person name="Yan M."/>
            <person name="Daum C."/>
            <person name="Ng V."/>
            <person name="Clum A."/>
            <person name="Steindorff A."/>
            <person name="Ohm R.A."/>
            <person name="Martin F."/>
            <person name="Silar P."/>
            <person name="Natvig D.O."/>
            <person name="Lalanne C."/>
            <person name="Gautier V."/>
            <person name="Ament-Velasquez S.L."/>
            <person name="Kruys A."/>
            <person name="Hutchinson M.I."/>
            <person name="Powell A.J."/>
            <person name="Barry K."/>
            <person name="Miller A.N."/>
            <person name="Grigoriev I.V."/>
            <person name="Debuchy R."/>
            <person name="Gladieux P."/>
            <person name="Hiltunen Thoren M."/>
            <person name="Johannesson H."/>
        </authorList>
    </citation>
    <scope>NUCLEOTIDE SEQUENCE</scope>
    <source>
        <strain evidence="2">PSN309</strain>
    </source>
</reference>
<evidence type="ECO:0000313" key="2">
    <source>
        <dbReference type="EMBL" id="KAK4183545.1"/>
    </source>
</evidence>
<protein>
    <submittedName>
        <fullName evidence="2">Succinate--hydroxymethylglutarate CoA-transferase</fullName>
    </submittedName>
</protein>
<organism evidence="2 3">
    <name type="scientific">Podospora australis</name>
    <dbReference type="NCBI Taxonomy" id="1536484"/>
    <lineage>
        <taxon>Eukaryota</taxon>
        <taxon>Fungi</taxon>
        <taxon>Dikarya</taxon>
        <taxon>Ascomycota</taxon>
        <taxon>Pezizomycotina</taxon>
        <taxon>Sordariomycetes</taxon>
        <taxon>Sordariomycetidae</taxon>
        <taxon>Sordariales</taxon>
        <taxon>Podosporaceae</taxon>
        <taxon>Podospora</taxon>
    </lineage>
</organism>
<reference evidence="2" key="2">
    <citation type="submission" date="2023-05" db="EMBL/GenBank/DDBJ databases">
        <authorList>
            <consortium name="Lawrence Berkeley National Laboratory"/>
            <person name="Steindorff A."/>
            <person name="Hensen N."/>
            <person name="Bonometti L."/>
            <person name="Westerberg I."/>
            <person name="Brannstrom I.O."/>
            <person name="Guillou S."/>
            <person name="Cros-Aarteil S."/>
            <person name="Calhoun S."/>
            <person name="Haridas S."/>
            <person name="Kuo A."/>
            <person name="Mondo S."/>
            <person name="Pangilinan J."/>
            <person name="Riley R."/>
            <person name="Labutti K."/>
            <person name="Andreopoulos B."/>
            <person name="Lipzen A."/>
            <person name="Chen C."/>
            <person name="Yanf M."/>
            <person name="Daum C."/>
            <person name="Ng V."/>
            <person name="Clum A."/>
            <person name="Ohm R."/>
            <person name="Martin F."/>
            <person name="Silar P."/>
            <person name="Natvig D."/>
            <person name="Lalanne C."/>
            <person name="Gautier V."/>
            <person name="Ament-Velasquez S.L."/>
            <person name="Kruys A."/>
            <person name="Hutchinson M.I."/>
            <person name="Powell A.J."/>
            <person name="Barry K."/>
            <person name="Miller A.N."/>
            <person name="Grigoriev I.V."/>
            <person name="Debuchy R."/>
            <person name="Gladieux P."/>
            <person name="Thoren M.H."/>
            <person name="Johannesson H."/>
        </authorList>
    </citation>
    <scope>NUCLEOTIDE SEQUENCE</scope>
    <source>
        <strain evidence="2">PSN309</strain>
    </source>
</reference>
<dbReference type="EMBL" id="MU864541">
    <property type="protein sequence ID" value="KAK4183545.1"/>
    <property type="molecule type" value="Genomic_DNA"/>
</dbReference>
<accession>A0AAN6WLH6</accession>
<dbReference type="Proteomes" id="UP001302126">
    <property type="component" value="Unassembled WGS sequence"/>
</dbReference>